<reference evidence="2 3" key="1">
    <citation type="submission" date="2019-08" db="EMBL/GenBank/DDBJ databases">
        <title>Draft genome sequences of two oriental melons (Cucumis melo L. var makuwa).</title>
        <authorList>
            <person name="Kwon S.-Y."/>
        </authorList>
    </citation>
    <scope>NUCLEOTIDE SEQUENCE [LARGE SCALE GENOMIC DNA]</scope>
    <source>
        <strain evidence="3">cv. SW 3</strain>
        <tissue evidence="2">Leaf</tissue>
    </source>
</reference>
<dbReference type="Proteomes" id="UP000321393">
    <property type="component" value="Unassembled WGS sequence"/>
</dbReference>
<dbReference type="EMBL" id="SSTE01017567">
    <property type="protein sequence ID" value="KAA0040303.1"/>
    <property type="molecule type" value="Genomic_DNA"/>
</dbReference>
<comment type="caution">
    <text evidence="2">The sequence shown here is derived from an EMBL/GenBank/DDBJ whole genome shotgun (WGS) entry which is preliminary data.</text>
</comment>
<evidence type="ECO:0000313" key="3">
    <source>
        <dbReference type="Proteomes" id="UP000321393"/>
    </source>
</evidence>
<accession>A0A5A7TB50</accession>
<protein>
    <submittedName>
        <fullName evidence="2">Uncharacterized protein</fullName>
    </submittedName>
</protein>
<dbReference type="AlphaFoldDB" id="A0A5A7TB50"/>
<evidence type="ECO:0000313" key="2">
    <source>
        <dbReference type="EMBL" id="KAA0040303.1"/>
    </source>
</evidence>
<feature type="compositionally biased region" description="Basic residues" evidence="1">
    <location>
        <begin position="1"/>
        <end position="13"/>
    </location>
</feature>
<feature type="compositionally biased region" description="Basic and acidic residues" evidence="1">
    <location>
        <begin position="14"/>
        <end position="23"/>
    </location>
</feature>
<evidence type="ECO:0000256" key="1">
    <source>
        <dbReference type="SAM" id="MobiDB-lite"/>
    </source>
</evidence>
<organism evidence="2 3">
    <name type="scientific">Cucumis melo var. makuwa</name>
    <name type="common">Oriental melon</name>
    <dbReference type="NCBI Taxonomy" id="1194695"/>
    <lineage>
        <taxon>Eukaryota</taxon>
        <taxon>Viridiplantae</taxon>
        <taxon>Streptophyta</taxon>
        <taxon>Embryophyta</taxon>
        <taxon>Tracheophyta</taxon>
        <taxon>Spermatophyta</taxon>
        <taxon>Magnoliopsida</taxon>
        <taxon>eudicotyledons</taxon>
        <taxon>Gunneridae</taxon>
        <taxon>Pentapetalae</taxon>
        <taxon>rosids</taxon>
        <taxon>fabids</taxon>
        <taxon>Cucurbitales</taxon>
        <taxon>Cucurbitaceae</taxon>
        <taxon>Benincaseae</taxon>
        <taxon>Cucumis</taxon>
    </lineage>
</organism>
<proteinExistence type="predicted"/>
<sequence length="417" mass="46594">MPPRRGVRQGGGRRGREAGRTQPKEQPVVQAANPTAFVTQADLAVMEKRYQDMLRDALAPFHVALCHNHNHSNTIVGHLFCSVNKSVVQYSKSTNKLVKALKTVNCKENSLDCKEYDKSWTGVGLLRHTLAMSAICSHSSSTLNLRVVFYIRVISEQRQYRMPITLNLKLNSSDQQICLGAVIELGYIQQLNPILLSSINKMMQIFSEHTIELLGLNFERLGRIGDPKTWALDRGLLQIIEGGLTLEVPTPLNVFFFQPLSLTFICLYTEQHFPSLASIRLDGAMGNSYALSPVTQVVSIPSASVALTRQYLGRRSDFGKYFTLHERSNRLGSRRNGYLRLAALLPLTMTLSHGRSSFASTRTWANYLASHHGTSPGHTECLWGLSPPFFPSPQAGSPQMVVPFRRDSYLVAWSISF</sequence>
<feature type="region of interest" description="Disordered" evidence="1">
    <location>
        <begin position="1"/>
        <end position="28"/>
    </location>
</feature>
<name>A0A5A7TB50_CUCMM</name>
<gene>
    <name evidence="2" type="ORF">E6C27_scaffold460G00030</name>
</gene>